<evidence type="ECO:0000313" key="3">
    <source>
        <dbReference type="EMBL" id="PPA74671.1"/>
    </source>
</evidence>
<keyword evidence="1" id="KW-1133">Transmembrane helix</keyword>
<dbReference type="InterPro" id="IPR036291">
    <property type="entry name" value="NAD(P)-bd_dom_sf"/>
</dbReference>
<dbReference type="Gene3D" id="3.40.50.720">
    <property type="entry name" value="NAD(P)-binding Rossmann-like Domain"/>
    <property type="match status" value="1"/>
</dbReference>
<feature type="transmembrane region" description="Helical" evidence="1">
    <location>
        <begin position="405"/>
        <end position="425"/>
    </location>
</feature>
<name>A0A2S5GP84_9BURK</name>
<dbReference type="InterPro" id="IPR051207">
    <property type="entry name" value="ComplexI_NDUFA9_subunit"/>
</dbReference>
<dbReference type="OrthoDB" id="5292533at2"/>
<feature type="transmembrane region" description="Helical" evidence="1">
    <location>
        <begin position="379"/>
        <end position="399"/>
    </location>
</feature>
<dbReference type="Proteomes" id="UP000239990">
    <property type="component" value="Unassembled WGS sequence"/>
</dbReference>
<comment type="caution">
    <text evidence="3">The sequence shown here is derived from an EMBL/GenBank/DDBJ whole genome shotgun (WGS) entry which is preliminary data.</text>
</comment>
<dbReference type="InterPro" id="IPR016040">
    <property type="entry name" value="NAD(P)-bd_dom"/>
</dbReference>
<dbReference type="InterPro" id="IPR025695">
    <property type="entry name" value="DoxX-like"/>
</dbReference>
<dbReference type="GO" id="GO:0044877">
    <property type="term" value="F:protein-containing complex binding"/>
    <property type="evidence" value="ECO:0007669"/>
    <property type="project" value="TreeGrafter"/>
</dbReference>
<sequence>MKILLTGAHGFIGSRLVDALREDDHQLVCLVRTPRPRDLNVPRARYVPADFSRLTRVEDWAPLLSGVDAVINTVGIFRESGPASFANVHDKAAKALFAAARQYGAQVIQFSALGADAEAASGFHISKRAADDALRAAGAPAYIVQPSLVYGVGGTSAALFNQLAVMPVVALPAGGWQRVQPVHINDVVAGVRAMLAQPAPGAVTVAFCGPEPVTVRTYLSMLRGGLGMAGRQWIIPVPSRMASAAARAGSWMPGSLIDADSLAMLNRGNTGNPIAFATLLGRSPVGPASFIAPHEQAPLRADSILRTMLPVMRLCIAAVWLWTAAVSMGLYPIQDSLALLADAGVPHALAPIMLAGAAGLDLVLGVLTLMNLGGRKRWVWLAQMALILGYTAIITVQLPEQWLHPFGPISKNVPMLAVLALLYLCDSRARRP</sequence>
<keyword evidence="1" id="KW-0472">Membrane</keyword>
<dbReference type="Pfam" id="PF13460">
    <property type="entry name" value="NAD_binding_10"/>
    <property type="match status" value="1"/>
</dbReference>
<evidence type="ECO:0000256" key="1">
    <source>
        <dbReference type="SAM" id="Phobius"/>
    </source>
</evidence>
<gene>
    <name evidence="3" type="ORF">C4E15_18405</name>
</gene>
<evidence type="ECO:0000259" key="2">
    <source>
        <dbReference type="Pfam" id="PF13460"/>
    </source>
</evidence>
<organism evidence="3 4">
    <name type="scientific">Achromobacter spanius</name>
    <dbReference type="NCBI Taxonomy" id="217203"/>
    <lineage>
        <taxon>Bacteria</taxon>
        <taxon>Pseudomonadati</taxon>
        <taxon>Pseudomonadota</taxon>
        <taxon>Betaproteobacteria</taxon>
        <taxon>Burkholderiales</taxon>
        <taxon>Alcaligenaceae</taxon>
        <taxon>Achromobacter</taxon>
    </lineage>
</organism>
<dbReference type="SUPFAM" id="SSF51735">
    <property type="entry name" value="NAD(P)-binding Rossmann-fold domains"/>
    <property type="match status" value="1"/>
</dbReference>
<dbReference type="Pfam" id="PF13781">
    <property type="entry name" value="DoxX_3"/>
    <property type="match status" value="1"/>
</dbReference>
<dbReference type="AlphaFoldDB" id="A0A2S5GP84"/>
<reference evidence="3 4" key="1">
    <citation type="submission" date="2018-02" db="EMBL/GenBank/DDBJ databases">
        <title>Draft Genome of Achromobacter spanius stain 6.</title>
        <authorList>
            <person name="Gunasekera T.S."/>
            <person name="Radwan O."/>
            <person name="Ruiz O.N."/>
        </authorList>
    </citation>
    <scope>NUCLEOTIDE SEQUENCE [LARGE SCALE GENOMIC DNA]</scope>
    <source>
        <strain evidence="3 4">6</strain>
    </source>
</reference>
<evidence type="ECO:0000313" key="4">
    <source>
        <dbReference type="Proteomes" id="UP000239990"/>
    </source>
</evidence>
<feature type="transmembrane region" description="Helical" evidence="1">
    <location>
        <begin position="345"/>
        <end position="367"/>
    </location>
</feature>
<keyword evidence="1" id="KW-0812">Transmembrane</keyword>
<proteinExistence type="predicted"/>
<feature type="domain" description="NAD(P)-binding" evidence="2">
    <location>
        <begin position="7"/>
        <end position="147"/>
    </location>
</feature>
<dbReference type="EMBL" id="PREU01000008">
    <property type="protein sequence ID" value="PPA74671.1"/>
    <property type="molecule type" value="Genomic_DNA"/>
</dbReference>
<feature type="transmembrane region" description="Helical" evidence="1">
    <location>
        <begin position="314"/>
        <end position="333"/>
    </location>
</feature>
<dbReference type="PANTHER" id="PTHR12126">
    <property type="entry name" value="NADH-UBIQUINONE OXIDOREDUCTASE 39 KDA SUBUNIT-RELATED"/>
    <property type="match status" value="1"/>
</dbReference>
<dbReference type="PANTHER" id="PTHR12126:SF11">
    <property type="entry name" value="NADH DEHYDROGENASE [UBIQUINONE] 1 ALPHA SUBCOMPLEX SUBUNIT 9, MITOCHONDRIAL"/>
    <property type="match status" value="1"/>
</dbReference>
<protein>
    <submittedName>
        <fullName evidence="3">Short chain dehydrogenase</fullName>
    </submittedName>
</protein>
<accession>A0A2S5GP84</accession>
<dbReference type="RefSeq" id="WP_104144531.1">
    <property type="nucleotide sequence ID" value="NZ_PREU01000008.1"/>
</dbReference>